<name>A0A9D4GBD9_DREPO</name>
<dbReference type="AlphaFoldDB" id="A0A9D4GBD9"/>
<evidence type="ECO:0000313" key="2">
    <source>
        <dbReference type="EMBL" id="KAH3814096.1"/>
    </source>
</evidence>
<proteinExistence type="predicted"/>
<reference evidence="2" key="2">
    <citation type="submission" date="2020-11" db="EMBL/GenBank/DDBJ databases">
        <authorList>
            <person name="McCartney M.A."/>
            <person name="Auch B."/>
            <person name="Kono T."/>
            <person name="Mallez S."/>
            <person name="Becker A."/>
            <person name="Gohl D.M."/>
            <person name="Silverstein K.A.T."/>
            <person name="Koren S."/>
            <person name="Bechman K.B."/>
            <person name="Herman A."/>
            <person name="Abrahante J.E."/>
            <person name="Garbe J."/>
        </authorList>
    </citation>
    <scope>NUCLEOTIDE SEQUENCE</scope>
    <source>
        <strain evidence="2">Duluth1</strain>
        <tissue evidence="2">Whole animal</tissue>
    </source>
</reference>
<dbReference type="EMBL" id="JAIWYP010000006">
    <property type="protein sequence ID" value="KAH3814096.1"/>
    <property type="molecule type" value="Genomic_DNA"/>
</dbReference>
<feature type="compositionally biased region" description="Basic and acidic residues" evidence="1">
    <location>
        <begin position="38"/>
        <end position="58"/>
    </location>
</feature>
<organism evidence="2 3">
    <name type="scientific">Dreissena polymorpha</name>
    <name type="common">Zebra mussel</name>
    <name type="synonym">Mytilus polymorpha</name>
    <dbReference type="NCBI Taxonomy" id="45954"/>
    <lineage>
        <taxon>Eukaryota</taxon>
        <taxon>Metazoa</taxon>
        <taxon>Spiralia</taxon>
        <taxon>Lophotrochozoa</taxon>
        <taxon>Mollusca</taxon>
        <taxon>Bivalvia</taxon>
        <taxon>Autobranchia</taxon>
        <taxon>Heteroconchia</taxon>
        <taxon>Euheterodonta</taxon>
        <taxon>Imparidentia</taxon>
        <taxon>Neoheterodontei</taxon>
        <taxon>Myida</taxon>
        <taxon>Dreissenoidea</taxon>
        <taxon>Dreissenidae</taxon>
        <taxon>Dreissena</taxon>
    </lineage>
</organism>
<reference evidence="2" key="1">
    <citation type="journal article" date="2019" name="bioRxiv">
        <title>The Genome of the Zebra Mussel, Dreissena polymorpha: A Resource for Invasive Species Research.</title>
        <authorList>
            <person name="McCartney M.A."/>
            <person name="Auch B."/>
            <person name="Kono T."/>
            <person name="Mallez S."/>
            <person name="Zhang Y."/>
            <person name="Obille A."/>
            <person name="Becker A."/>
            <person name="Abrahante J.E."/>
            <person name="Garbe J."/>
            <person name="Badalamenti J.P."/>
            <person name="Herman A."/>
            <person name="Mangelson H."/>
            <person name="Liachko I."/>
            <person name="Sullivan S."/>
            <person name="Sone E.D."/>
            <person name="Koren S."/>
            <person name="Silverstein K.A.T."/>
            <person name="Beckman K.B."/>
            <person name="Gohl D.M."/>
        </authorList>
    </citation>
    <scope>NUCLEOTIDE SEQUENCE</scope>
    <source>
        <strain evidence="2">Duluth1</strain>
        <tissue evidence="2">Whole animal</tissue>
    </source>
</reference>
<keyword evidence="3" id="KW-1185">Reference proteome</keyword>
<gene>
    <name evidence="2" type="ORF">DPMN_142583</name>
</gene>
<evidence type="ECO:0000256" key="1">
    <source>
        <dbReference type="SAM" id="MobiDB-lite"/>
    </source>
</evidence>
<sequence length="65" mass="7407">MQSIGKPQKTYPETGSGTATWQSRSSKRKRRRASSQGDPRRSPESCTSREWRANENKKRAFHAGI</sequence>
<feature type="region of interest" description="Disordered" evidence="1">
    <location>
        <begin position="1"/>
        <end position="65"/>
    </location>
</feature>
<accession>A0A9D4GBD9</accession>
<feature type="compositionally biased region" description="Polar residues" evidence="1">
    <location>
        <begin position="1"/>
        <end position="22"/>
    </location>
</feature>
<evidence type="ECO:0000313" key="3">
    <source>
        <dbReference type="Proteomes" id="UP000828390"/>
    </source>
</evidence>
<dbReference type="Proteomes" id="UP000828390">
    <property type="component" value="Unassembled WGS sequence"/>
</dbReference>
<comment type="caution">
    <text evidence="2">The sequence shown here is derived from an EMBL/GenBank/DDBJ whole genome shotgun (WGS) entry which is preliminary data.</text>
</comment>
<protein>
    <submittedName>
        <fullName evidence="2">Uncharacterized protein</fullName>
    </submittedName>
</protein>